<dbReference type="OrthoDB" id="10257697at2759"/>
<name>H0EUH9_GLAL7</name>
<dbReference type="SMART" id="SM01117">
    <property type="entry name" value="Cyt-b5"/>
    <property type="match status" value="1"/>
</dbReference>
<dbReference type="InParanoid" id="H0EUH9"/>
<comment type="similarity">
    <text evidence="1">Belongs to the cytochrome b5 family. MAPR subfamily.</text>
</comment>
<dbReference type="EMBL" id="AGUE01000171">
    <property type="protein sequence ID" value="EHK97822.1"/>
    <property type="molecule type" value="Genomic_DNA"/>
</dbReference>
<evidence type="ECO:0000256" key="2">
    <source>
        <dbReference type="SAM" id="MobiDB-lite"/>
    </source>
</evidence>
<comment type="caution">
    <text evidence="5">The sequence shown here is derived from an EMBL/GenBank/DDBJ whole genome shotgun (WGS) entry which is preliminary data.</text>
</comment>
<evidence type="ECO:0000259" key="4">
    <source>
        <dbReference type="SMART" id="SM01117"/>
    </source>
</evidence>
<dbReference type="PANTHER" id="PTHR10281:SF76">
    <property type="entry name" value="CALCUTTA CUP-RELATED"/>
    <property type="match status" value="1"/>
</dbReference>
<evidence type="ECO:0000313" key="5">
    <source>
        <dbReference type="EMBL" id="EHK97822.1"/>
    </source>
</evidence>
<feature type="transmembrane region" description="Helical" evidence="3">
    <location>
        <begin position="42"/>
        <end position="61"/>
    </location>
</feature>
<dbReference type="FunFam" id="3.10.120.10:FF:000018">
    <property type="entry name" value="Heme/steroid binding domain protein, putative"/>
    <property type="match status" value="1"/>
</dbReference>
<dbReference type="Proteomes" id="UP000005446">
    <property type="component" value="Unassembled WGS sequence"/>
</dbReference>
<gene>
    <name evidence="5" type="ORF">M7I_6405</name>
</gene>
<dbReference type="InterPro" id="IPR001199">
    <property type="entry name" value="Cyt_B5-like_heme/steroid-bd"/>
</dbReference>
<keyword evidence="3" id="KW-0812">Transmembrane</keyword>
<evidence type="ECO:0000256" key="3">
    <source>
        <dbReference type="SAM" id="Phobius"/>
    </source>
</evidence>
<dbReference type="Gene3D" id="3.10.120.10">
    <property type="entry name" value="Cytochrome b5-like heme/steroid binding domain"/>
    <property type="match status" value="1"/>
</dbReference>
<accession>H0EUH9</accession>
<dbReference type="Pfam" id="PF00173">
    <property type="entry name" value="Cyt-b5"/>
    <property type="match status" value="1"/>
</dbReference>
<keyword evidence="3" id="KW-0472">Membrane</keyword>
<evidence type="ECO:0000313" key="6">
    <source>
        <dbReference type="Proteomes" id="UP000005446"/>
    </source>
</evidence>
<feature type="region of interest" description="Disordered" evidence="2">
    <location>
        <begin position="226"/>
        <end position="251"/>
    </location>
</feature>
<dbReference type="GO" id="GO:0016020">
    <property type="term" value="C:membrane"/>
    <property type="evidence" value="ECO:0007669"/>
    <property type="project" value="TreeGrafter"/>
</dbReference>
<sequence length="251" mass="28068">MAEKASTVRQRKVDVPVTTKSNGKIVDPSLIRKEDHVSALDVFRSLAFVVLASCALSYFVTRESLFWNLSRPKWTNPDVVKAWLAGPKQYTDADLAKYDGTDESLPILLAINGTIYDVSAGRRHYGPDGSYHFFAGADASRAFVTSCFDVDRNPDLRGVEKMYIPLDNPEVDSLYAEGDLKMLKYLEKKAAKQKVHDALKHWVDFFAKSPKYPAIGQVKREKGWETKGPVPTLCEKAESQRPTARARPAGK</sequence>
<protein>
    <submittedName>
        <fullName evidence="5">Putative membrane steroid-binding protein 2</fullName>
    </submittedName>
</protein>
<dbReference type="AlphaFoldDB" id="H0EUH9"/>
<evidence type="ECO:0000256" key="1">
    <source>
        <dbReference type="ARBA" id="ARBA00038357"/>
    </source>
</evidence>
<dbReference type="HOGENOM" id="CLU_070889_0_0_1"/>
<proteinExistence type="inferred from homology"/>
<keyword evidence="6" id="KW-1185">Reference proteome</keyword>
<dbReference type="InterPro" id="IPR050577">
    <property type="entry name" value="MAPR/NEUFC/NENF-like"/>
</dbReference>
<feature type="domain" description="Cytochrome b5 heme-binding" evidence="4">
    <location>
        <begin position="90"/>
        <end position="172"/>
    </location>
</feature>
<dbReference type="GO" id="GO:0012505">
    <property type="term" value="C:endomembrane system"/>
    <property type="evidence" value="ECO:0007669"/>
    <property type="project" value="TreeGrafter"/>
</dbReference>
<dbReference type="PANTHER" id="PTHR10281">
    <property type="entry name" value="MEMBRANE-ASSOCIATED PROGESTERONE RECEPTOR COMPONENT-RELATED"/>
    <property type="match status" value="1"/>
</dbReference>
<dbReference type="SUPFAM" id="SSF55856">
    <property type="entry name" value="Cytochrome b5-like heme/steroid binding domain"/>
    <property type="match status" value="1"/>
</dbReference>
<keyword evidence="3" id="KW-1133">Transmembrane helix</keyword>
<reference evidence="5 6" key="1">
    <citation type="journal article" date="2012" name="Eukaryot. Cell">
        <title>Genome sequence of the fungus Glarea lozoyensis: the first genome sequence of a species from the Helotiaceae family.</title>
        <authorList>
            <person name="Youssar L."/>
            <person name="Gruening B.A."/>
            <person name="Erxleben A."/>
            <person name="Guenther S."/>
            <person name="Huettel W."/>
        </authorList>
    </citation>
    <scope>NUCLEOTIDE SEQUENCE [LARGE SCALE GENOMIC DNA]</scope>
    <source>
        <strain evidence="6">ATCC 74030 / MF5533</strain>
    </source>
</reference>
<organism evidence="5 6">
    <name type="scientific">Glarea lozoyensis (strain ATCC 74030 / MF5533)</name>
    <dbReference type="NCBI Taxonomy" id="1104152"/>
    <lineage>
        <taxon>Eukaryota</taxon>
        <taxon>Fungi</taxon>
        <taxon>Dikarya</taxon>
        <taxon>Ascomycota</taxon>
        <taxon>Pezizomycotina</taxon>
        <taxon>Leotiomycetes</taxon>
        <taxon>Helotiales</taxon>
        <taxon>Helotiaceae</taxon>
        <taxon>Glarea</taxon>
    </lineage>
</organism>
<dbReference type="InterPro" id="IPR036400">
    <property type="entry name" value="Cyt_B5-like_heme/steroid_sf"/>
</dbReference>